<dbReference type="Proteomes" id="UP000079169">
    <property type="component" value="Unplaced"/>
</dbReference>
<dbReference type="RefSeq" id="XP_008472923.2">
    <property type="nucleotide sequence ID" value="XM_008474701.3"/>
</dbReference>
<proteinExistence type="predicted"/>
<organism evidence="2 3">
    <name type="scientific">Diaphorina citri</name>
    <name type="common">Asian citrus psyllid</name>
    <dbReference type="NCBI Taxonomy" id="121845"/>
    <lineage>
        <taxon>Eukaryota</taxon>
        <taxon>Metazoa</taxon>
        <taxon>Ecdysozoa</taxon>
        <taxon>Arthropoda</taxon>
        <taxon>Hexapoda</taxon>
        <taxon>Insecta</taxon>
        <taxon>Pterygota</taxon>
        <taxon>Neoptera</taxon>
        <taxon>Paraneoptera</taxon>
        <taxon>Hemiptera</taxon>
        <taxon>Sternorrhyncha</taxon>
        <taxon>Psylloidea</taxon>
        <taxon>Psyllidae</taxon>
        <taxon>Diaphorininae</taxon>
        <taxon>Diaphorina</taxon>
    </lineage>
</organism>
<gene>
    <name evidence="3" type="primary">LOC103510065</name>
</gene>
<keyword evidence="2" id="KW-1185">Reference proteome</keyword>
<dbReference type="GeneID" id="103510065"/>
<keyword evidence="1" id="KW-1133">Transmembrane helix</keyword>
<evidence type="ECO:0000313" key="2">
    <source>
        <dbReference type="Proteomes" id="UP000079169"/>
    </source>
</evidence>
<dbReference type="KEGG" id="dci:103510065"/>
<feature type="transmembrane region" description="Helical" evidence="1">
    <location>
        <begin position="43"/>
        <end position="61"/>
    </location>
</feature>
<protein>
    <submittedName>
        <fullName evidence="3">CKLF-like MARVEL transmembrane domain-containing protein 8</fullName>
    </submittedName>
</protein>
<evidence type="ECO:0000313" key="3">
    <source>
        <dbReference type="RefSeq" id="XP_008472923.2"/>
    </source>
</evidence>
<evidence type="ECO:0000256" key="1">
    <source>
        <dbReference type="SAM" id="Phobius"/>
    </source>
</evidence>
<keyword evidence="1" id="KW-0472">Membrane</keyword>
<accession>A0A1S3D3X8</accession>
<dbReference type="AlphaFoldDB" id="A0A1S3D3X8"/>
<reference evidence="3" key="1">
    <citation type="submission" date="2025-08" db="UniProtKB">
        <authorList>
            <consortium name="RefSeq"/>
        </authorList>
    </citation>
    <scope>IDENTIFICATION</scope>
</reference>
<feature type="transmembrane region" description="Helical" evidence="1">
    <location>
        <begin position="90"/>
        <end position="109"/>
    </location>
</feature>
<dbReference type="PaxDb" id="121845-A0A1S3D3X8"/>
<name>A0A1S3D3X8_DIACI</name>
<sequence>MSTNVQNYRANMSHTVTVTRTTTSTTTSAIILNTGYLKTLPGLLKLAQVIIGAVILFIYIYNLDNTRYVRFTSNKKISFYCYYSCVFQEFIYHGGAFIFYIIASTILLLEVSNDKYNSHYEKPFYVISVSIAKQYCFFL</sequence>
<keyword evidence="1" id="KW-0812">Transmembrane</keyword>